<feature type="binding site" evidence="4">
    <location>
        <position position="501"/>
    </location>
    <ligand>
        <name>substrate</name>
    </ligand>
</feature>
<keyword evidence="10" id="KW-1185">Reference proteome</keyword>
<dbReference type="EMBL" id="NHTK01006089">
    <property type="protein sequence ID" value="PPQ64254.1"/>
    <property type="molecule type" value="Genomic_DNA"/>
</dbReference>
<evidence type="ECO:0000256" key="2">
    <source>
        <dbReference type="ARBA" id="ARBA00022801"/>
    </source>
</evidence>
<dbReference type="InterPro" id="IPR011146">
    <property type="entry name" value="HIT-like"/>
</dbReference>
<keyword evidence="1" id="KW-0547">Nucleotide-binding</keyword>
<evidence type="ECO:0000256" key="3">
    <source>
        <dbReference type="PIRSR" id="PIRSR639383-1"/>
    </source>
</evidence>
<dbReference type="PANTHER" id="PTHR46243:SF1">
    <property type="entry name" value="BIS(5'-ADENOSYL)-TRIPHOSPHATASE"/>
    <property type="match status" value="1"/>
</dbReference>
<evidence type="ECO:0000256" key="1">
    <source>
        <dbReference type="ARBA" id="ARBA00022741"/>
    </source>
</evidence>
<feature type="short sequence motif" description="Histidine triad motif" evidence="6">
    <location>
        <begin position="568"/>
        <end position="572"/>
    </location>
</feature>
<dbReference type="PANTHER" id="PTHR46243">
    <property type="entry name" value="BIS(5'-ADENOSYL)-TRIPHOSPHATASE"/>
    <property type="match status" value="1"/>
</dbReference>
<dbReference type="Pfam" id="PF01230">
    <property type="entry name" value="HIT"/>
    <property type="match status" value="1"/>
</dbReference>
<dbReference type="SUPFAM" id="SSF54197">
    <property type="entry name" value="HIT-like"/>
    <property type="match status" value="1"/>
</dbReference>
<dbReference type="InterPro" id="IPR039383">
    <property type="entry name" value="FHIT"/>
</dbReference>
<evidence type="ECO:0000256" key="6">
    <source>
        <dbReference type="PROSITE-ProRule" id="PRU00464"/>
    </source>
</evidence>
<accession>A0A409VBB8</accession>
<comment type="caution">
    <text evidence="9">The sequence shown here is derived from an EMBL/GenBank/DDBJ whole genome shotgun (WGS) entry which is preliminary data.</text>
</comment>
<keyword evidence="7" id="KW-0732">Signal</keyword>
<dbReference type="PROSITE" id="PS00892">
    <property type="entry name" value="HIT_1"/>
    <property type="match status" value="1"/>
</dbReference>
<dbReference type="STRING" id="181874.A0A409VBB8"/>
<organism evidence="9 10">
    <name type="scientific">Panaeolus cyanescens</name>
    <dbReference type="NCBI Taxonomy" id="181874"/>
    <lineage>
        <taxon>Eukaryota</taxon>
        <taxon>Fungi</taxon>
        <taxon>Dikarya</taxon>
        <taxon>Basidiomycota</taxon>
        <taxon>Agaricomycotina</taxon>
        <taxon>Agaricomycetes</taxon>
        <taxon>Agaricomycetidae</taxon>
        <taxon>Agaricales</taxon>
        <taxon>Agaricineae</taxon>
        <taxon>Galeropsidaceae</taxon>
        <taxon>Panaeolus</taxon>
    </lineage>
</organism>
<feature type="binding site" evidence="4">
    <location>
        <position position="572"/>
    </location>
    <ligand>
        <name>substrate</name>
    </ligand>
</feature>
<dbReference type="Pfam" id="PF02567">
    <property type="entry name" value="PhzC-PhzF"/>
    <property type="match status" value="1"/>
</dbReference>
<proteinExistence type="predicted"/>
<dbReference type="InterPro" id="IPR051884">
    <property type="entry name" value="Bis(5'-adenosyl)-TPase_reg"/>
</dbReference>
<dbReference type="InterPro" id="IPR019808">
    <property type="entry name" value="Histidine_triad_CS"/>
</dbReference>
<evidence type="ECO:0000313" key="9">
    <source>
        <dbReference type="EMBL" id="PPQ64254.1"/>
    </source>
</evidence>
<feature type="site" description="Important for induction of apoptosis" evidence="5">
    <location>
        <position position="591"/>
    </location>
</feature>
<feature type="binding site" evidence="4">
    <location>
        <position position="557"/>
    </location>
    <ligand>
        <name>substrate</name>
    </ligand>
</feature>
<dbReference type="Gene3D" id="1.10.510.10">
    <property type="entry name" value="Transferase(Phosphotransferase) domain 1"/>
    <property type="match status" value="1"/>
</dbReference>
<dbReference type="GO" id="GO:0000166">
    <property type="term" value="F:nucleotide binding"/>
    <property type="evidence" value="ECO:0007669"/>
    <property type="project" value="UniProtKB-KW"/>
</dbReference>
<dbReference type="InterPro" id="IPR036265">
    <property type="entry name" value="HIT-like_sf"/>
</dbReference>
<feature type="domain" description="HIT" evidence="8">
    <location>
        <begin position="476"/>
        <end position="584"/>
    </location>
</feature>
<evidence type="ECO:0000259" key="8">
    <source>
        <dbReference type="PROSITE" id="PS51084"/>
    </source>
</evidence>
<reference evidence="9 10" key="1">
    <citation type="journal article" date="2018" name="Evol. Lett.">
        <title>Horizontal gene cluster transfer increased hallucinogenic mushroom diversity.</title>
        <authorList>
            <person name="Reynolds H.T."/>
            <person name="Vijayakumar V."/>
            <person name="Gluck-Thaler E."/>
            <person name="Korotkin H.B."/>
            <person name="Matheny P.B."/>
            <person name="Slot J.C."/>
        </authorList>
    </citation>
    <scope>NUCLEOTIDE SEQUENCE [LARGE SCALE GENOMIC DNA]</scope>
    <source>
        <strain evidence="9 10">2629</strain>
    </source>
</reference>
<keyword evidence="2" id="KW-0378">Hydrolase</keyword>
<dbReference type="SUPFAM" id="SSF54506">
    <property type="entry name" value="Diaminopimelate epimerase-like"/>
    <property type="match status" value="1"/>
</dbReference>
<evidence type="ECO:0000313" key="10">
    <source>
        <dbReference type="Proteomes" id="UP000284842"/>
    </source>
</evidence>
<gene>
    <name evidence="9" type="ORF">CVT24_008657</name>
</gene>
<dbReference type="Gene3D" id="3.30.428.10">
    <property type="entry name" value="HIT-like"/>
    <property type="match status" value="1"/>
</dbReference>
<dbReference type="SUPFAM" id="SSF56112">
    <property type="entry name" value="Protein kinase-like (PK-like)"/>
    <property type="match status" value="1"/>
</dbReference>
<evidence type="ECO:0000256" key="4">
    <source>
        <dbReference type="PIRSR" id="PIRSR639383-2"/>
    </source>
</evidence>
<dbReference type="OrthoDB" id="680339at2759"/>
<feature type="signal peptide" evidence="7">
    <location>
        <begin position="1"/>
        <end position="20"/>
    </location>
</feature>
<dbReference type="FunFam" id="3.30.428.10:FF:000011">
    <property type="entry name" value="Fragile histidine triad"/>
    <property type="match status" value="1"/>
</dbReference>
<dbReference type="AlphaFoldDB" id="A0A409VBB8"/>
<sequence>MSSNGAPFLLINAFTTSAFGGNPCLVVFVEDLEGKDEELSKTAINFQQPMMSVVSKTALASDTPNALVHDIRFFASNGKQVPICGHGTLAAGAAIFSLPEMANTSVDTIMFRNRDGQFLKAEKVSGGLVEISLPSGPLCEATDEEKKRLQPFLDRAFGRQVKVKNIMTGGVHYSVYNLVELDESENLEECEINADELKDNGYIVNVITTSSPTANELTTLTRTPMATLHLQWSSTEEYHLWAWDMGKVHHTAIVVQRIKSNMHVAQLGIIGDDKRLPVVIKLARGEAQQEPLLREYGFYTRELKSLQGTVVPKCYGFFRGRVHGVKLGCLILEYCFEARPDLNHEAEFYRKAMIAACKLHYAGLVHGDLLSGKHVIGQGKEPRIIDFSKAVRHTCQNGVPTNPYERNPEKRRFCPELMELERHFSLVIDGPTTHQVMYGIPTSFRPAVPTTVKRRKRVRGVFVMMTVKTLPNATMTRLLFSVFDVTTQAFYKAKHSFAIVNLKPIVPGHVLVVPQRSVPRLADLDDSELTCLMRSINHVGKVMERVYGGDGLTIACQDGKAAGQSVPHVHFHILPRKFHGDPFAGKNDEIYPALEENEASIPHNLKHIPLRVDADDDRKPRTLPEMEQEAQWLKGFFEETQQ</sequence>
<protein>
    <recommendedName>
        <fullName evidence="8">HIT domain-containing protein</fullName>
    </recommendedName>
</protein>
<dbReference type="CDD" id="cd01275">
    <property type="entry name" value="FHIT"/>
    <property type="match status" value="1"/>
</dbReference>
<dbReference type="Proteomes" id="UP000284842">
    <property type="component" value="Unassembled WGS sequence"/>
</dbReference>
<dbReference type="InterPro" id="IPR003719">
    <property type="entry name" value="Phenazine_PhzF-like"/>
</dbReference>
<evidence type="ECO:0000256" key="5">
    <source>
        <dbReference type="PIRSR" id="PIRSR639383-3"/>
    </source>
</evidence>
<dbReference type="Gene3D" id="3.10.310.10">
    <property type="entry name" value="Diaminopimelate Epimerase, Chain A, domain 1"/>
    <property type="match status" value="2"/>
</dbReference>
<dbReference type="PROSITE" id="PS51084">
    <property type="entry name" value="HIT_2"/>
    <property type="match status" value="1"/>
</dbReference>
<evidence type="ECO:0000256" key="7">
    <source>
        <dbReference type="SAM" id="SignalP"/>
    </source>
</evidence>
<name>A0A409VBB8_9AGAR</name>
<dbReference type="InParanoid" id="A0A409VBB8"/>
<feature type="active site" description="Tele-AMP-histidine intermediate" evidence="3">
    <location>
        <position position="570"/>
    </location>
</feature>
<feature type="chain" id="PRO_5018967266" description="HIT domain-containing protein" evidence="7">
    <location>
        <begin position="21"/>
        <end position="642"/>
    </location>
</feature>
<feature type="binding site" evidence="4">
    <location>
        <begin position="563"/>
        <end position="566"/>
    </location>
    <ligand>
        <name>substrate</name>
    </ligand>
</feature>
<dbReference type="GO" id="GO:0016787">
    <property type="term" value="F:hydrolase activity"/>
    <property type="evidence" value="ECO:0007669"/>
    <property type="project" value="UniProtKB-KW"/>
</dbReference>
<dbReference type="InterPro" id="IPR011009">
    <property type="entry name" value="Kinase-like_dom_sf"/>
</dbReference>